<dbReference type="InterPro" id="IPR002826">
    <property type="entry name" value="MptE-like"/>
</dbReference>
<sequence length="594" mass="68269">MGHFKLKKVSNLVWEIEETENIDFKNSRYLFNSQIDKEKEIEMVINRIDFNYHKNFIIFGLKNIDLLAEIYKRKTPFSTIIIIEICSSPNEDIYISCDKDKLAFLFDRNTVNLTIGTQTELVSQLDSVLGDSLKLYNLRNLEIISMPYLKSTFTNEISSIKTTIFERLHTIITSFGNSVEDILVGTDNYLNNWKHVFRGLDFSYFEGMYKNRPAIVVGAGPSLDKNIEYLREAKGKALILCVDAALDSLLDKGIVPDIVASIERTTLITKFYKRDIIPDSIVYLGPNIIPGSVLERFNRIIFTGRKGDAVVRDLNSYIGFNNLEIGGNVSNILIAFAQYLGCSPIIFVGLDLAYTNGRTHTAQVADNLEDSLSNVYKESTVYVKGQNGEMLETFEFFMYAKNWIEILISINEEIKFINATEGGANIEGAENKKLKEVISKYCVEELAAINDKYDDLIAQYHVDKVGITKKGKEYFTSMEKYFNKIAKEAKNRYNEISSYTGVGLVPFMEQKRFSMQAELDKNLAGRFFIQSIVIGFNRDIHSFPMYLNKDDEERMRQRSMQYYDTLVKVSKKINETLKIYKRILDSYLIKFNNE</sequence>
<dbReference type="RefSeq" id="WP_137697180.1">
    <property type="nucleotide sequence ID" value="NZ_CP061336.1"/>
</dbReference>
<dbReference type="Pfam" id="PF01973">
    <property type="entry name" value="MptE-like"/>
    <property type="match status" value="1"/>
</dbReference>
<dbReference type="GO" id="GO:0016740">
    <property type="term" value="F:transferase activity"/>
    <property type="evidence" value="ECO:0007669"/>
    <property type="project" value="UniProtKB-KW"/>
</dbReference>
<keyword evidence="2" id="KW-0808">Transferase</keyword>
<dbReference type="PANTHER" id="PTHR41786:SF1">
    <property type="entry name" value="6-HYDROXYMETHYLPTERIN DIPHOSPHOKINASE MPTE-LIKE DOMAIN-CONTAINING PROTEIN"/>
    <property type="match status" value="1"/>
</dbReference>
<dbReference type="KEGG" id="rher:EHE19_000720"/>
<dbReference type="EMBL" id="CP061336">
    <property type="protein sequence ID" value="QNU67114.1"/>
    <property type="molecule type" value="Genomic_DNA"/>
</dbReference>
<evidence type="ECO:0000313" key="2">
    <source>
        <dbReference type="EMBL" id="QNU67114.1"/>
    </source>
</evidence>
<proteinExistence type="predicted"/>
<evidence type="ECO:0000259" key="1">
    <source>
        <dbReference type="Pfam" id="PF01973"/>
    </source>
</evidence>
<dbReference type="Proteomes" id="UP000306409">
    <property type="component" value="Chromosome"/>
</dbReference>
<name>A0A4U7JGK8_9FIRM</name>
<accession>A0A4U7JGK8</accession>
<dbReference type="AlphaFoldDB" id="A0A4U7JGK8"/>
<feature type="domain" description="6-hydroxymethylpterin diphosphokinase MptE-like" evidence="1">
    <location>
        <begin position="188"/>
        <end position="356"/>
    </location>
</feature>
<protein>
    <submittedName>
        <fullName evidence="2">Motility associated factor glycosyltransferase family protein</fullName>
    </submittedName>
</protein>
<evidence type="ECO:0000313" key="3">
    <source>
        <dbReference type="Proteomes" id="UP000306409"/>
    </source>
</evidence>
<keyword evidence="3" id="KW-1185">Reference proteome</keyword>
<gene>
    <name evidence="2" type="ORF">EHE19_000720</name>
</gene>
<dbReference type="OrthoDB" id="5291305at2"/>
<reference evidence="2 3" key="1">
    <citation type="submission" date="2020-09" db="EMBL/GenBank/DDBJ databases">
        <title>Characterization and genome sequencing of Ruminiclostridium sp. nov. MA18.</title>
        <authorList>
            <person name="Rettenmaier R."/>
            <person name="Kowollik M.-L."/>
            <person name="Liebl W."/>
            <person name="Zverlov V."/>
        </authorList>
    </citation>
    <scope>NUCLEOTIDE SEQUENCE [LARGE SCALE GENOMIC DNA]</scope>
    <source>
        <strain evidence="2 3">MA18</strain>
    </source>
</reference>
<dbReference type="PANTHER" id="PTHR41786">
    <property type="entry name" value="MOTILITY ACCESSORY FACTOR MAF"/>
    <property type="match status" value="1"/>
</dbReference>
<organism evidence="2 3">
    <name type="scientific">Ruminiclostridium herbifermentans</name>
    <dbReference type="NCBI Taxonomy" id="2488810"/>
    <lineage>
        <taxon>Bacteria</taxon>
        <taxon>Bacillati</taxon>
        <taxon>Bacillota</taxon>
        <taxon>Clostridia</taxon>
        <taxon>Eubacteriales</taxon>
        <taxon>Oscillospiraceae</taxon>
        <taxon>Ruminiclostridium</taxon>
    </lineage>
</organism>